<dbReference type="AlphaFoldDB" id="A0A381U787"/>
<accession>A0A381U787</accession>
<dbReference type="PROSITE" id="PS51354">
    <property type="entry name" value="GLUTAREDOXIN_2"/>
    <property type="match status" value="1"/>
</dbReference>
<dbReference type="InterPro" id="IPR036249">
    <property type="entry name" value="Thioredoxin-like_sf"/>
</dbReference>
<sequence length="87" mass="9854">MGYKIYGRTDCGYCEASKVLLDKVNRPYEYIDISDYSKDKKEELKNKYNMNTIPIVLNWNGSLIGGYSELQIELQDTSGGFGDGRLG</sequence>
<dbReference type="Gene3D" id="3.40.30.10">
    <property type="entry name" value="Glutaredoxin"/>
    <property type="match status" value="1"/>
</dbReference>
<dbReference type="EMBL" id="UINC01005841">
    <property type="protein sequence ID" value="SVA23874.1"/>
    <property type="molecule type" value="Genomic_DNA"/>
</dbReference>
<organism evidence="2">
    <name type="scientific">marine metagenome</name>
    <dbReference type="NCBI Taxonomy" id="408172"/>
    <lineage>
        <taxon>unclassified sequences</taxon>
        <taxon>metagenomes</taxon>
        <taxon>ecological metagenomes</taxon>
    </lineage>
</organism>
<dbReference type="InterPro" id="IPR002109">
    <property type="entry name" value="Glutaredoxin"/>
</dbReference>
<reference evidence="2" key="1">
    <citation type="submission" date="2018-05" db="EMBL/GenBank/DDBJ databases">
        <authorList>
            <person name="Lanie J.A."/>
            <person name="Ng W.-L."/>
            <person name="Kazmierczak K.M."/>
            <person name="Andrzejewski T.M."/>
            <person name="Davidsen T.M."/>
            <person name="Wayne K.J."/>
            <person name="Tettelin H."/>
            <person name="Glass J.I."/>
            <person name="Rusch D."/>
            <person name="Podicherti R."/>
            <person name="Tsui H.-C.T."/>
            <person name="Winkler M.E."/>
        </authorList>
    </citation>
    <scope>NUCLEOTIDE SEQUENCE</scope>
</reference>
<gene>
    <name evidence="2" type="ORF">METZ01_LOCUS76728</name>
</gene>
<proteinExistence type="predicted"/>
<feature type="domain" description="Glutaredoxin" evidence="1">
    <location>
        <begin position="5"/>
        <end position="56"/>
    </location>
</feature>
<name>A0A381U787_9ZZZZ</name>
<dbReference type="CDD" id="cd02066">
    <property type="entry name" value="GRX_family"/>
    <property type="match status" value="1"/>
</dbReference>
<dbReference type="SUPFAM" id="SSF52833">
    <property type="entry name" value="Thioredoxin-like"/>
    <property type="match status" value="1"/>
</dbReference>
<evidence type="ECO:0000313" key="2">
    <source>
        <dbReference type="EMBL" id="SVA23874.1"/>
    </source>
</evidence>
<dbReference type="Pfam" id="PF00462">
    <property type="entry name" value="Glutaredoxin"/>
    <property type="match status" value="1"/>
</dbReference>
<evidence type="ECO:0000259" key="1">
    <source>
        <dbReference type="Pfam" id="PF00462"/>
    </source>
</evidence>
<protein>
    <recommendedName>
        <fullName evidence="1">Glutaredoxin domain-containing protein</fullName>
    </recommendedName>
</protein>